<proteinExistence type="predicted"/>
<dbReference type="InterPro" id="IPR001647">
    <property type="entry name" value="HTH_TetR"/>
</dbReference>
<dbReference type="Proteomes" id="UP000184212">
    <property type="component" value="Unassembled WGS sequence"/>
</dbReference>
<evidence type="ECO:0000259" key="5">
    <source>
        <dbReference type="PROSITE" id="PS50977"/>
    </source>
</evidence>
<dbReference type="STRING" id="947013.SAMN04488109_5990"/>
<dbReference type="InterPro" id="IPR011075">
    <property type="entry name" value="TetR_C"/>
</dbReference>
<evidence type="ECO:0000256" key="4">
    <source>
        <dbReference type="PROSITE-ProRule" id="PRU00335"/>
    </source>
</evidence>
<dbReference type="PROSITE" id="PS50977">
    <property type="entry name" value="HTH_TETR_2"/>
    <property type="match status" value="1"/>
</dbReference>
<evidence type="ECO:0000256" key="3">
    <source>
        <dbReference type="ARBA" id="ARBA00023163"/>
    </source>
</evidence>
<name>A0A1M5WUL9_9BACT</name>
<keyword evidence="7" id="KW-1185">Reference proteome</keyword>
<accession>A0A1M5WUL9</accession>
<keyword evidence="3" id="KW-0804">Transcription</keyword>
<dbReference type="SUPFAM" id="SSF46689">
    <property type="entry name" value="Homeodomain-like"/>
    <property type="match status" value="1"/>
</dbReference>
<feature type="DNA-binding region" description="H-T-H motif" evidence="4">
    <location>
        <begin position="28"/>
        <end position="47"/>
    </location>
</feature>
<keyword evidence="1" id="KW-0805">Transcription regulation</keyword>
<keyword evidence="2 4" id="KW-0238">DNA-binding</keyword>
<evidence type="ECO:0000313" key="7">
    <source>
        <dbReference type="Proteomes" id="UP000184212"/>
    </source>
</evidence>
<protein>
    <submittedName>
        <fullName evidence="6">Transcriptional regulator, TetR family</fullName>
    </submittedName>
</protein>
<evidence type="ECO:0000256" key="1">
    <source>
        <dbReference type="ARBA" id="ARBA00023015"/>
    </source>
</evidence>
<dbReference type="InterPro" id="IPR036271">
    <property type="entry name" value="Tet_transcr_reg_TetR-rel_C_sf"/>
</dbReference>
<dbReference type="OrthoDB" id="9798857at2"/>
<dbReference type="GO" id="GO:0003677">
    <property type="term" value="F:DNA binding"/>
    <property type="evidence" value="ECO:0007669"/>
    <property type="project" value="UniProtKB-UniRule"/>
</dbReference>
<dbReference type="InterPro" id="IPR009057">
    <property type="entry name" value="Homeodomain-like_sf"/>
</dbReference>
<evidence type="ECO:0000256" key="2">
    <source>
        <dbReference type="ARBA" id="ARBA00023125"/>
    </source>
</evidence>
<dbReference type="RefSeq" id="WP_073141986.1">
    <property type="nucleotide sequence ID" value="NZ_FQWQ01000005.1"/>
</dbReference>
<dbReference type="Gene3D" id="1.10.357.10">
    <property type="entry name" value="Tetracycline Repressor, domain 2"/>
    <property type="match status" value="1"/>
</dbReference>
<organism evidence="6 7">
    <name type="scientific">Chryseolinea serpens</name>
    <dbReference type="NCBI Taxonomy" id="947013"/>
    <lineage>
        <taxon>Bacteria</taxon>
        <taxon>Pseudomonadati</taxon>
        <taxon>Bacteroidota</taxon>
        <taxon>Cytophagia</taxon>
        <taxon>Cytophagales</taxon>
        <taxon>Fulvivirgaceae</taxon>
        <taxon>Chryseolinea</taxon>
    </lineage>
</organism>
<dbReference type="EMBL" id="FQWQ01000005">
    <property type="protein sequence ID" value="SHH90683.1"/>
    <property type="molecule type" value="Genomic_DNA"/>
</dbReference>
<dbReference type="SUPFAM" id="SSF48498">
    <property type="entry name" value="Tetracyclin repressor-like, C-terminal domain"/>
    <property type="match status" value="1"/>
</dbReference>
<dbReference type="PANTHER" id="PTHR47506">
    <property type="entry name" value="TRANSCRIPTIONAL REGULATORY PROTEIN"/>
    <property type="match status" value="1"/>
</dbReference>
<dbReference type="PANTHER" id="PTHR47506:SF3">
    <property type="entry name" value="HTH-TYPE TRANSCRIPTIONAL REGULATOR LMRA"/>
    <property type="match status" value="1"/>
</dbReference>
<feature type="domain" description="HTH tetR-type" evidence="5">
    <location>
        <begin position="5"/>
        <end position="65"/>
    </location>
</feature>
<dbReference type="Pfam" id="PF16925">
    <property type="entry name" value="TetR_C_13"/>
    <property type="match status" value="1"/>
</dbReference>
<sequence>MTKSEKTRQFIIEQSATIINRKGVAGTSISDLMEATKLAKGGIYGNFESKEEICVEAFDYLTGKVSSGLNNVISQQTTAREKLFALLDFYRDRLATSDTGGCPLLNFGTEADDTNPDLKQRVAKAIKASQQRMARLVEEGQAHGEFNKNIDAGLFAVKMFTMIEGAIFTSRVTNNRAPMKTIVDVLKKEIESF</sequence>
<evidence type="ECO:0000313" key="6">
    <source>
        <dbReference type="EMBL" id="SHH90683.1"/>
    </source>
</evidence>
<dbReference type="AlphaFoldDB" id="A0A1M5WUL9"/>
<reference evidence="6 7" key="1">
    <citation type="submission" date="2016-11" db="EMBL/GenBank/DDBJ databases">
        <authorList>
            <person name="Jaros S."/>
            <person name="Januszkiewicz K."/>
            <person name="Wedrychowicz H."/>
        </authorList>
    </citation>
    <scope>NUCLEOTIDE SEQUENCE [LARGE SCALE GENOMIC DNA]</scope>
    <source>
        <strain evidence="6 7">DSM 24574</strain>
    </source>
</reference>
<gene>
    <name evidence="6" type="ORF">SAMN04488109_5990</name>
</gene>
<dbReference type="Pfam" id="PF00440">
    <property type="entry name" value="TetR_N"/>
    <property type="match status" value="1"/>
</dbReference>